<dbReference type="PROSITE" id="PS50911">
    <property type="entry name" value="CHAP"/>
    <property type="match status" value="1"/>
</dbReference>
<evidence type="ECO:0000313" key="3">
    <source>
        <dbReference type="Proteomes" id="UP000003573"/>
    </source>
</evidence>
<dbReference type="InterPro" id="IPR007921">
    <property type="entry name" value="CHAP_dom"/>
</dbReference>
<dbReference type="InterPro" id="IPR009148">
    <property type="entry name" value="PcsB-like"/>
</dbReference>
<dbReference type="Gene3D" id="2.60.40.3760">
    <property type="match status" value="4"/>
</dbReference>
<evidence type="ECO:0000259" key="1">
    <source>
        <dbReference type="PROSITE" id="PS50911"/>
    </source>
</evidence>
<dbReference type="STRING" id="764298.STRMA_0505"/>
<dbReference type="Proteomes" id="UP000003573">
    <property type="component" value="Unassembled WGS sequence"/>
</dbReference>
<evidence type="ECO:0000313" key="2">
    <source>
        <dbReference type="EMBL" id="EHJ53001.1"/>
    </source>
</evidence>
<dbReference type="InterPro" id="IPR013688">
    <property type="entry name" value="GBS_Bsp-like"/>
</dbReference>
<keyword evidence="3" id="KW-1185">Reference proteome</keyword>
<reference evidence="2 3" key="1">
    <citation type="journal article" date="2014" name="Int. J. Syst. Evol. Microbiol.">
        <title>Phylogenomics and the dynamic genome evolution of the genus Streptococcus.</title>
        <authorList>
            <consortium name="The Broad Institute Genome Sequencing Platform"/>
            <person name="Richards V.P."/>
            <person name="Palmer S.R."/>
            <person name="Pavinski Bitar P.D."/>
            <person name="Qin X."/>
            <person name="Weinstock G.M."/>
            <person name="Highlander S.K."/>
            <person name="Town C.D."/>
            <person name="Burne R.A."/>
            <person name="Stanhope M.J."/>
        </authorList>
    </citation>
    <scope>NUCLEOTIDE SEQUENCE [LARGE SCALE GENOMIC DNA]</scope>
    <source>
        <strain evidence="2 3">NCTC 11558</strain>
    </source>
</reference>
<dbReference type="Pfam" id="PF08481">
    <property type="entry name" value="GBS_Bsp-like"/>
    <property type="match status" value="4"/>
</dbReference>
<dbReference type="Gene3D" id="3.90.1720.10">
    <property type="entry name" value="endopeptidase domain like (from Nostoc punctiforme)"/>
    <property type="match status" value="1"/>
</dbReference>
<organism evidence="2 3">
    <name type="scientific">Streptococcus macacae NCTC 11558</name>
    <dbReference type="NCBI Taxonomy" id="764298"/>
    <lineage>
        <taxon>Bacteria</taxon>
        <taxon>Bacillati</taxon>
        <taxon>Bacillota</taxon>
        <taxon>Bacilli</taxon>
        <taxon>Lactobacillales</taxon>
        <taxon>Streptococcaceae</taxon>
        <taxon>Streptococcus</taxon>
    </lineage>
</organism>
<dbReference type="eggNOG" id="COG0860">
    <property type="taxonomic scope" value="Bacteria"/>
</dbReference>
<dbReference type="Pfam" id="PF05257">
    <property type="entry name" value="CHAP"/>
    <property type="match status" value="1"/>
</dbReference>
<dbReference type="PRINTS" id="PR01852">
    <property type="entry name" value="SIBAPROTEIN"/>
</dbReference>
<dbReference type="SUPFAM" id="SSF54001">
    <property type="entry name" value="Cysteine proteinases"/>
    <property type="match status" value="1"/>
</dbReference>
<protein>
    <submittedName>
        <fullName evidence="2">GBS Bsp-like repeat protein</fullName>
    </submittedName>
</protein>
<sequence>MLLTTAFLGVITAFRYAAADTQATITHYDKQAGTFDLVLPQVSDGQIIKSVDLAVWSEENGQDDLKWYSAQQKENGQLTVHFSTEQHGNMAGSYLVHAYITYANGKRIGVNLGKRDFSLSEPQLSLGPNGIQIASKMKPAGSEQLLWAVWSDQKGQDDIKWYLADDDGKAIAHYADHKGYGTYHVHTYLKKDGKMIPIAAQKLELPKPHIKSQINKINDTSYEITVSDVPSYITSVSVPVWTEQNGQDDLQWYQASKTADGIFKAVVYLKSHRFGLGRYQVHFYGDSLLNLDLEGLGSANFEVPSIDHYEAPQVTIGPYDNHKGTFDINVAETNHSKVIKTVKAAVWSEANQENIHWYESQQISDGKAAIRADIQKHGNKTGTYHVHTYITYTDESSSGHVLADQQLNAIDLTPAPSVRITAYINERNTYPVGQCTWGVKELAPWIPNWLGNGGQWADNARAKGFRTGNEAKVGAVACWDDGGYGHVAYVSHVDGNHRIQVKEANYKNQQFISNFRGWFDPTASYWGRLTYIYPD</sequence>
<dbReference type="AlphaFoldDB" id="G5JZ88"/>
<comment type="caution">
    <text evidence="2">The sequence shown here is derived from an EMBL/GenBank/DDBJ whole genome shotgun (WGS) entry which is preliminary data.</text>
</comment>
<proteinExistence type="predicted"/>
<gene>
    <name evidence="2" type="ORF">STRMA_0505</name>
</gene>
<dbReference type="eggNOG" id="COG3942">
    <property type="taxonomic scope" value="Bacteria"/>
</dbReference>
<accession>G5JZ88</accession>
<dbReference type="EMBL" id="AEUW02000001">
    <property type="protein sequence ID" value="EHJ53001.1"/>
    <property type="molecule type" value="Genomic_DNA"/>
</dbReference>
<name>G5JZ88_9STRE</name>
<dbReference type="InterPro" id="IPR038765">
    <property type="entry name" value="Papain-like_cys_pep_sf"/>
</dbReference>
<feature type="domain" description="Peptidase C51" evidence="1">
    <location>
        <begin position="410"/>
        <end position="533"/>
    </location>
</feature>